<evidence type="ECO:0000313" key="1">
    <source>
        <dbReference type="EMBL" id="MBE5918261.1"/>
    </source>
</evidence>
<dbReference type="Proteomes" id="UP000766246">
    <property type="component" value="Unassembled WGS sequence"/>
</dbReference>
<sequence length="125" mass="14425">MGNRFTVNGPDRETIEAAKAMRSKLKDNTYTIMDIYTFQSKVLSGEITDDKGIAELIINGSVSTYHIHIDRRCVTKSDGTLITYTGIMKMYKPEELKIKYTKRPKKMMSVAQLKQMRKERNKINL</sequence>
<proteinExistence type="predicted"/>
<protein>
    <submittedName>
        <fullName evidence="1">Uncharacterized protein</fullName>
    </submittedName>
</protein>
<organism evidence="1 2">
    <name type="scientific">Pseudobutyrivibrio ruminis</name>
    <dbReference type="NCBI Taxonomy" id="46206"/>
    <lineage>
        <taxon>Bacteria</taxon>
        <taxon>Bacillati</taxon>
        <taxon>Bacillota</taxon>
        <taxon>Clostridia</taxon>
        <taxon>Lachnospirales</taxon>
        <taxon>Lachnospiraceae</taxon>
        <taxon>Pseudobutyrivibrio</taxon>
    </lineage>
</organism>
<name>A0A927U6Y1_9FIRM</name>
<gene>
    <name evidence="1" type="ORF">E7272_00300</name>
</gene>
<reference evidence="1" key="1">
    <citation type="submission" date="2019-04" db="EMBL/GenBank/DDBJ databases">
        <title>Evolution of Biomass-Degrading Anaerobic Consortia Revealed by Metagenomics.</title>
        <authorList>
            <person name="Peng X."/>
        </authorList>
    </citation>
    <scope>NUCLEOTIDE SEQUENCE</scope>
    <source>
        <strain evidence="1">SIG311</strain>
    </source>
</reference>
<dbReference type="EMBL" id="SVER01000001">
    <property type="protein sequence ID" value="MBE5918261.1"/>
    <property type="molecule type" value="Genomic_DNA"/>
</dbReference>
<evidence type="ECO:0000313" key="2">
    <source>
        <dbReference type="Proteomes" id="UP000766246"/>
    </source>
</evidence>
<accession>A0A927U6Y1</accession>
<dbReference type="AlphaFoldDB" id="A0A927U6Y1"/>
<comment type="caution">
    <text evidence="1">The sequence shown here is derived from an EMBL/GenBank/DDBJ whole genome shotgun (WGS) entry which is preliminary data.</text>
</comment>